<evidence type="ECO:0000313" key="2">
    <source>
        <dbReference type="Proteomes" id="UP001230908"/>
    </source>
</evidence>
<name>A0ABU0Z7U0_9ACTN</name>
<dbReference type="Proteomes" id="UP001230908">
    <property type="component" value="Unassembled WGS sequence"/>
</dbReference>
<dbReference type="InterPro" id="IPR014917">
    <property type="entry name" value="DUF1800"/>
</dbReference>
<reference evidence="1 2" key="1">
    <citation type="submission" date="2023-08" db="EMBL/GenBank/DDBJ databases">
        <title>Phytohabitans sansha sp. nov., isolated from marine sediment.</title>
        <authorList>
            <person name="Zhao Y."/>
            <person name="Yi K."/>
        </authorList>
    </citation>
    <scope>NUCLEOTIDE SEQUENCE [LARGE SCALE GENOMIC DNA]</scope>
    <source>
        <strain evidence="1 2">ZYX-F-186</strain>
    </source>
</reference>
<evidence type="ECO:0000313" key="1">
    <source>
        <dbReference type="EMBL" id="MDQ7903121.1"/>
    </source>
</evidence>
<sequence length="423" mass="46576">MADDVALLLRRAGYGPISTELAAARAAGYEATVASLTAPTGPDVGASSTPIPSLGPDPFSMLPKNATTAQRAVAADKRWRQTQTLTQWWLDRLTMADHQAREKFVFFWHGHWATSVRKVIRPKLMLRQHRTLRSTFDFSAMAHRMVRDPALIYWLDGQLNTRSAPNENLGRELMELFMLGIGTYTERDVKEAGRALTGWRLDYDAATSFLHPASADRGRKTILGTTRDFDTDGLVDFLLTQEACPRFLASRLWFRYASATEPIPEATRERMVAAFPDTMAMLRVLLVDEAFLATGGKLVKQPVEWLVGAMRQLGLRPGSLPPDTLLLVIDGLERLGQLPFAPPSVGGWPAGTAWLTAGAAQVRLGLANRFAKQAVTDRLTPESLANLLAVDTWTNRTYAAMKGVSDTPTLLVLGLASPEYLVT</sequence>
<dbReference type="RefSeq" id="WP_308710392.1">
    <property type="nucleotide sequence ID" value="NZ_JAVHUY010000001.1"/>
</dbReference>
<keyword evidence="2" id="KW-1185">Reference proteome</keyword>
<protein>
    <submittedName>
        <fullName evidence="1">DUF1800 family protein</fullName>
    </submittedName>
</protein>
<organism evidence="1 2">
    <name type="scientific">Phytohabitans maris</name>
    <dbReference type="NCBI Taxonomy" id="3071409"/>
    <lineage>
        <taxon>Bacteria</taxon>
        <taxon>Bacillati</taxon>
        <taxon>Actinomycetota</taxon>
        <taxon>Actinomycetes</taxon>
        <taxon>Micromonosporales</taxon>
        <taxon>Micromonosporaceae</taxon>
    </lineage>
</organism>
<gene>
    <name evidence="1" type="ORF">RB614_01130</name>
</gene>
<dbReference type="Pfam" id="PF08811">
    <property type="entry name" value="DUF1800"/>
    <property type="match status" value="1"/>
</dbReference>
<comment type="caution">
    <text evidence="1">The sequence shown here is derived from an EMBL/GenBank/DDBJ whole genome shotgun (WGS) entry which is preliminary data.</text>
</comment>
<proteinExistence type="predicted"/>
<dbReference type="EMBL" id="JAVHUY010000001">
    <property type="protein sequence ID" value="MDQ7903121.1"/>
    <property type="molecule type" value="Genomic_DNA"/>
</dbReference>
<accession>A0ABU0Z7U0</accession>